<dbReference type="InParanoid" id="D8QWQ1"/>
<dbReference type="InterPro" id="IPR006569">
    <property type="entry name" value="CID_dom"/>
</dbReference>
<feature type="domain" description="CID" evidence="1">
    <location>
        <begin position="1"/>
        <end position="105"/>
    </location>
</feature>
<protein>
    <recommendedName>
        <fullName evidence="1">CID domain-containing protein</fullName>
    </recommendedName>
</protein>
<dbReference type="GO" id="GO:0005634">
    <property type="term" value="C:nucleus"/>
    <property type="evidence" value="ECO:0007669"/>
    <property type="project" value="UniProtKB-ARBA"/>
</dbReference>
<dbReference type="STRING" id="88036.D8QWQ1"/>
<dbReference type="EMBL" id="GL377590">
    <property type="protein sequence ID" value="EFJ24214.1"/>
    <property type="molecule type" value="Genomic_DNA"/>
</dbReference>
<dbReference type="PROSITE" id="PS51391">
    <property type="entry name" value="CID"/>
    <property type="match status" value="1"/>
</dbReference>
<organism evidence="4">
    <name type="scientific">Selaginella moellendorffii</name>
    <name type="common">Spikemoss</name>
    <dbReference type="NCBI Taxonomy" id="88036"/>
    <lineage>
        <taxon>Eukaryota</taxon>
        <taxon>Viridiplantae</taxon>
        <taxon>Streptophyta</taxon>
        <taxon>Embryophyta</taxon>
        <taxon>Tracheophyta</taxon>
        <taxon>Lycopodiopsida</taxon>
        <taxon>Selaginellales</taxon>
        <taxon>Selaginellaceae</taxon>
        <taxon>Selaginella</taxon>
    </lineage>
</organism>
<dbReference type="PANTHER" id="PTHR15921">
    <property type="entry name" value="PRE-MRNA CLEAVAGE COMPLEX II"/>
    <property type="match status" value="1"/>
</dbReference>
<evidence type="ECO:0000313" key="2">
    <source>
        <dbReference type="EMBL" id="EFJ24214.1"/>
    </source>
</evidence>
<accession>D8QWQ1</accession>
<dbReference type="PANTHER" id="PTHR15921:SF3">
    <property type="entry name" value="PRE-MRNA CLEAVAGE COMPLEX 2 PROTEIN PCF11"/>
    <property type="match status" value="1"/>
</dbReference>
<evidence type="ECO:0000313" key="3">
    <source>
        <dbReference type="EMBL" id="EFJ35280.1"/>
    </source>
</evidence>
<dbReference type="GO" id="GO:0003729">
    <property type="term" value="F:mRNA binding"/>
    <property type="evidence" value="ECO:0007669"/>
    <property type="project" value="InterPro"/>
</dbReference>
<dbReference type="InterPro" id="IPR045154">
    <property type="entry name" value="PCF11-like"/>
</dbReference>
<dbReference type="Gramene" id="EFJ35280">
    <property type="protein sequence ID" value="EFJ35280"/>
    <property type="gene ID" value="SELMODRAFT_28457"/>
</dbReference>
<feature type="non-terminal residue" evidence="3">
    <location>
        <position position="105"/>
    </location>
</feature>
<dbReference type="SUPFAM" id="SSF48464">
    <property type="entry name" value="ENTH/VHS domain"/>
    <property type="match status" value="1"/>
</dbReference>
<dbReference type="KEGG" id="smo:SELMODRAFT_28494"/>
<dbReference type="GO" id="GO:0031124">
    <property type="term" value="P:mRNA 3'-end processing"/>
    <property type="evidence" value="ECO:0007669"/>
    <property type="project" value="InterPro"/>
</dbReference>
<dbReference type="GO" id="GO:0000993">
    <property type="term" value="F:RNA polymerase II complex binding"/>
    <property type="evidence" value="ECO:0007669"/>
    <property type="project" value="InterPro"/>
</dbReference>
<dbReference type="Gramene" id="EFJ24214">
    <property type="protein sequence ID" value="EFJ24214"/>
    <property type="gene ID" value="SELMODRAFT_28494"/>
</dbReference>
<feature type="non-terminal residue" evidence="3">
    <location>
        <position position="1"/>
    </location>
</feature>
<dbReference type="GO" id="GO:0006369">
    <property type="term" value="P:termination of RNA polymerase II transcription"/>
    <property type="evidence" value="ECO:0007669"/>
    <property type="project" value="InterPro"/>
</dbReference>
<dbReference type="Pfam" id="PF04818">
    <property type="entry name" value="CID"/>
    <property type="match status" value="1"/>
</dbReference>
<dbReference type="HOGENOM" id="CLU_152308_0_0_1"/>
<evidence type="ECO:0000313" key="4">
    <source>
        <dbReference type="Proteomes" id="UP000001514"/>
    </source>
</evidence>
<dbReference type="InterPro" id="IPR008942">
    <property type="entry name" value="ENTH_VHS"/>
</dbReference>
<proteinExistence type="predicted"/>
<dbReference type="AlphaFoldDB" id="D8QWQ1"/>
<dbReference type="FunFam" id="1.25.40.90:FF:000023">
    <property type="entry name" value="polyadenylation and cleavage factor homolog 4"/>
    <property type="match status" value="1"/>
</dbReference>
<dbReference type="EMBL" id="GL377568">
    <property type="protein sequence ID" value="EFJ35280.1"/>
    <property type="molecule type" value="Genomic_DNA"/>
</dbReference>
<dbReference type="CDD" id="cd16982">
    <property type="entry name" value="CID_Pcf11"/>
    <property type="match status" value="1"/>
</dbReference>
<dbReference type="InterPro" id="IPR047415">
    <property type="entry name" value="Pcf11_CID"/>
</dbReference>
<reference evidence="3 4" key="1">
    <citation type="journal article" date="2011" name="Science">
        <title>The Selaginella genome identifies genetic changes associated with the evolution of vascular plants.</title>
        <authorList>
            <person name="Banks J.A."/>
            <person name="Nishiyama T."/>
            <person name="Hasebe M."/>
            <person name="Bowman J.L."/>
            <person name="Gribskov M."/>
            <person name="dePamphilis C."/>
            <person name="Albert V.A."/>
            <person name="Aono N."/>
            <person name="Aoyama T."/>
            <person name="Ambrose B.A."/>
            <person name="Ashton N.W."/>
            <person name="Axtell M.J."/>
            <person name="Barker E."/>
            <person name="Barker M.S."/>
            <person name="Bennetzen J.L."/>
            <person name="Bonawitz N.D."/>
            <person name="Chapple C."/>
            <person name="Cheng C."/>
            <person name="Correa L.G."/>
            <person name="Dacre M."/>
            <person name="DeBarry J."/>
            <person name="Dreyer I."/>
            <person name="Elias M."/>
            <person name="Engstrom E.M."/>
            <person name="Estelle M."/>
            <person name="Feng L."/>
            <person name="Finet C."/>
            <person name="Floyd S.K."/>
            <person name="Frommer W.B."/>
            <person name="Fujita T."/>
            <person name="Gramzow L."/>
            <person name="Gutensohn M."/>
            <person name="Harholt J."/>
            <person name="Hattori M."/>
            <person name="Heyl A."/>
            <person name="Hirai T."/>
            <person name="Hiwatashi Y."/>
            <person name="Ishikawa M."/>
            <person name="Iwata M."/>
            <person name="Karol K.G."/>
            <person name="Koehler B."/>
            <person name="Kolukisaoglu U."/>
            <person name="Kubo M."/>
            <person name="Kurata T."/>
            <person name="Lalonde S."/>
            <person name="Li K."/>
            <person name="Li Y."/>
            <person name="Litt A."/>
            <person name="Lyons E."/>
            <person name="Manning G."/>
            <person name="Maruyama T."/>
            <person name="Michael T.P."/>
            <person name="Mikami K."/>
            <person name="Miyazaki S."/>
            <person name="Morinaga S."/>
            <person name="Murata T."/>
            <person name="Mueller-Roeber B."/>
            <person name="Nelson D.R."/>
            <person name="Obara M."/>
            <person name="Oguri Y."/>
            <person name="Olmstead R.G."/>
            <person name="Onodera N."/>
            <person name="Petersen B.L."/>
            <person name="Pils B."/>
            <person name="Prigge M."/>
            <person name="Rensing S.A."/>
            <person name="Riano-Pachon D.M."/>
            <person name="Roberts A.W."/>
            <person name="Sato Y."/>
            <person name="Scheller H.V."/>
            <person name="Schulz B."/>
            <person name="Schulz C."/>
            <person name="Shakirov E.V."/>
            <person name="Shibagaki N."/>
            <person name="Shinohara N."/>
            <person name="Shippen D.E."/>
            <person name="Soerensen I."/>
            <person name="Sotooka R."/>
            <person name="Sugimoto N."/>
            <person name="Sugita M."/>
            <person name="Sumikawa N."/>
            <person name="Tanurdzic M."/>
            <person name="Theissen G."/>
            <person name="Ulvskov P."/>
            <person name="Wakazuki S."/>
            <person name="Weng J.K."/>
            <person name="Willats W.W."/>
            <person name="Wipf D."/>
            <person name="Wolf P.G."/>
            <person name="Yang L."/>
            <person name="Zimmer A.D."/>
            <person name="Zhu Q."/>
            <person name="Mitros T."/>
            <person name="Hellsten U."/>
            <person name="Loque D."/>
            <person name="Otillar R."/>
            <person name="Salamov A."/>
            <person name="Schmutz J."/>
            <person name="Shapiro H."/>
            <person name="Lindquist E."/>
            <person name="Lucas S."/>
            <person name="Rokhsar D."/>
            <person name="Grigoriev I.V."/>
        </authorList>
    </citation>
    <scope>NUCLEOTIDE SEQUENCE [LARGE SCALE GENOMIC DNA]</scope>
</reference>
<dbReference type="KEGG" id="smo:SELMODRAFT_28457"/>
<dbReference type="SMART" id="SM00582">
    <property type="entry name" value="RPR"/>
    <property type="match status" value="1"/>
</dbReference>
<sequence>LVTQYKAALGELTFNSKPIITNLTIIAGENLHAARGIANAICSHIMEVAKEQKLPALYLLDSIVKNIGRDYVQYFGERLAEVFCKCYRQVDPTTYPAMQHLFKTW</sequence>
<dbReference type="eggNOG" id="KOG2071">
    <property type="taxonomic scope" value="Eukaryota"/>
</dbReference>
<gene>
    <name evidence="3" type="ORF">SELMODRAFT_28457</name>
    <name evidence="2" type="ORF">SELMODRAFT_28494</name>
</gene>
<keyword evidence="4" id="KW-1185">Reference proteome</keyword>
<dbReference type="Proteomes" id="UP000001514">
    <property type="component" value="Unassembled WGS sequence"/>
</dbReference>
<name>D8QWQ1_SELML</name>
<evidence type="ECO:0000259" key="1">
    <source>
        <dbReference type="PROSITE" id="PS51391"/>
    </source>
</evidence>
<dbReference type="OrthoDB" id="2129491at2759"/>
<dbReference type="OMA" id="ICSHIME"/>
<dbReference type="Gene3D" id="1.25.40.90">
    <property type="match status" value="1"/>
</dbReference>